<gene>
    <name evidence="1" type="ORF">DHETER_LOCUS5369</name>
</gene>
<evidence type="ECO:0000313" key="1">
    <source>
        <dbReference type="EMBL" id="CAG8554458.1"/>
    </source>
</evidence>
<dbReference type="Proteomes" id="UP000789702">
    <property type="component" value="Unassembled WGS sequence"/>
</dbReference>
<accession>A0ACA9LY88</accession>
<name>A0ACA9LY88_9GLOM</name>
<organism evidence="1 2">
    <name type="scientific">Dentiscutata heterogama</name>
    <dbReference type="NCBI Taxonomy" id="1316150"/>
    <lineage>
        <taxon>Eukaryota</taxon>
        <taxon>Fungi</taxon>
        <taxon>Fungi incertae sedis</taxon>
        <taxon>Mucoromycota</taxon>
        <taxon>Glomeromycotina</taxon>
        <taxon>Glomeromycetes</taxon>
        <taxon>Diversisporales</taxon>
        <taxon>Gigasporaceae</taxon>
        <taxon>Dentiscutata</taxon>
    </lineage>
</organism>
<protein>
    <submittedName>
        <fullName evidence="1">17342_t:CDS:1</fullName>
    </submittedName>
</protein>
<feature type="non-terminal residue" evidence="1">
    <location>
        <position position="62"/>
    </location>
</feature>
<evidence type="ECO:0000313" key="2">
    <source>
        <dbReference type="Proteomes" id="UP000789702"/>
    </source>
</evidence>
<keyword evidence="2" id="KW-1185">Reference proteome</keyword>
<dbReference type="EMBL" id="CAJVPU010005932">
    <property type="protein sequence ID" value="CAG8554458.1"/>
    <property type="molecule type" value="Genomic_DNA"/>
</dbReference>
<comment type="caution">
    <text evidence="1">The sequence shown here is derived from an EMBL/GenBank/DDBJ whole genome shotgun (WGS) entry which is preliminary data.</text>
</comment>
<reference evidence="1" key="1">
    <citation type="submission" date="2021-06" db="EMBL/GenBank/DDBJ databases">
        <authorList>
            <person name="Kallberg Y."/>
            <person name="Tangrot J."/>
            <person name="Rosling A."/>
        </authorList>
    </citation>
    <scope>NUCLEOTIDE SEQUENCE</scope>
    <source>
        <strain evidence="1">IL203A</strain>
    </source>
</reference>
<sequence>MPKSKLKNVAKKRILTQNRNNDRRFLAANPEYSDPEYSNPELLVYESENNNEEEFNNGKIEL</sequence>
<proteinExistence type="predicted"/>